<gene>
    <name evidence="1" type="ORF">P74p45</name>
</gene>
<evidence type="ECO:0000313" key="1">
    <source>
        <dbReference type="EMBL" id="ABU96995.1"/>
    </source>
</evidence>
<dbReference type="RefSeq" id="YP_001468015.1">
    <property type="nucleotide sequence ID" value="NC_009804.1"/>
</dbReference>
<name>A7XXL4_BP742</name>
<dbReference type="GeneID" id="5600552"/>
<dbReference type="EMBL" id="EU100884">
    <property type="protein sequence ID" value="ABU96995.1"/>
    <property type="molecule type" value="Genomic_DNA"/>
</dbReference>
<accession>A7XXL4</accession>
<organism evidence="1 2">
    <name type="scientific">Thermus phage P74-26</name>
    <dbReference type="NCBI Taxonomy" id="2914007"/>
    <lineage>
        <taxon>Viruses</taxon>
        <taxon>Duplodnaviria</taxon>
        <taxon>Heunggongvirae</taxon>
        <taxon>Uroviricota</taxon>
        <taxon>Caudoviricetes</taxon>
        <taxon>Oshimavirus</taxon>
        <taxon>Thermus virus P74-26</taxon>
    </lineage>
</organism>
<keyword evidence="2" id="KW-1185">Reference proteome</keyword>
<protein>
    <submittedName>
        <fullName evidence="1">Uncharacterized protein</fullName>
    </submittedName>
</protein>
<dbReference type="KEGG" id="vg:5600552"/>
<reference evidence="1 2" key="1">
    <citation type="journal article" date="2008" name="J. Mol. Biol.">
        <title>Genome comparison and proteomic characterization of Thermus thermophilus bacteriophages P23-45 and P74-26: siphoviruses with triplex-forming sequences and the longest known tails.</title>
        <authorList>
            <person name="Minakhin L."/>
            <person name="Goel M."/>
            <person name="Berdygulova Z."/>
            <person name="Ramanculov E."/>
            <person name="Florens L."/>
            <person name="Glazko G."/>
            <person name="Karamychev V.N."/>
            <person name="Slesarev A.I."/>
            <person name="Kozyavkin S.A."/>
            <person name="Khromov I."/>
            <person name="Ackermann H.W."/>
            <person name="Washburn M."/>
            <person name="Mushegian A."/>
            <person name="Severinov K."/>
        </authorList>
    </citation>
    <scope>NUCLEOTIDE SEQUENCE</scope>
</reference>
<proteinExistence type="predicted"/>
<sequence>MGFERYAAYPPNWVADLILRGRFGRRRRRRNAG</sequence>
<dbReference type="Proteomes" id="UP000001133">
    <property type="component" value="Segment"/>
</dbReference>
<evidence type="ECO:0000313" key="2">
    <source>
        <dbReference type="Proteomes" id="UP000001133"/>
    </source>
</evidence>